<dbReference type="PROSITE" id="PS50106">
    <property type="entry name" value="PDZ"/>
    <property type="match status" value="1"/>
</dbReference>
<name>A0A381XWM5_9ZZZZ</name>
<sequence>MLSAKPSKPNFLRLLPLIMIWHSFFFVFTATGAEVSPDDEILENISLLAEVLARIEQEHLENPKPKDLMEGAIRGMLRTLDPYSQFFDRKSFTAFRTETGGTYGGLGMEIGIRRNRLTVISPFKGTPADEAGLKAGDIISQIDNESTINITVHNAAEKMRGEPGTPVTLTVFHEGETEPIEVKIVRDVIRIRSVESKILKSNIAYIRINQFRKTTAADVNQVFDEFDQKNLRGLILDLRSNPGGLLSSAVEIASNFLEPDQLVVYTKGKRPRRDHLALKEAKKKNYPLIVLVNEGSASASEIVAAAIKDHGRGLLMGQRTFGKASVQQLFPLSGGAAVKLTIAHYYSPNGIDIHKAGITPDLEETWFSRSERRMLLKLRDHQKIDDFIAE</sequence>
<keyword evidence="2" id="KW-0645">Protease</keyword>
<evidence type="ECO:0000256" key="2">
    <source>
        <dbReference type="ARBA" id="ARBA00022670"/>
    </source>
</evidence>
<dbReference type="InterPro" id="IPR041489">
    <property type="entry name" value="PDZ_6"/>
</dbReference>
<reference evidence="6" key="1">
    <citation type="submission" date="2018-05" db="EMBL/GenBank/DDBJ databases">
        <authorList>
            <person name="Lanie J.A."/>
            <person name="Ng W.-L."/>
            <person name="Kazmierczak K.M."/>
            <person name="Andrzejewski T.M."/>
            <person name="Davidsen T.M."/>
            <person name="Wayne K.J."/>
            <person name="Tettelin H."/>
            <person name="Glass J.I."/>
            <person name="Rusch D."/>
            <person name="Podicherti R."/>
            <person name="Tsui H.-C.T."/>
            <person name="Winkler M.E."/>
        </authorList>
    </citation>
    <scope>NUCLEOTIDE SEQUENCE</scope>
</reference>
<proteinExistence type="inferred from homology"/>
<keyword evidence="4" id="KW-0720">Serine protease</keyword>
<organism evidence="6">
    <name type="scientific">marine metagenome</name>
    <dbReference type="NCBI Taxonomy" id="408172"/>
    <lineage>
        <taxon>unclassified sequences</taxon>
        <taxon>metagenomes</taxon>
        <taxon>ecological metagenomes</taxon>
    </lineage>
</organism>
<dbReference type="InterPro" id="IPR036034">
    <property type="entry name" value="PDZ_sf"/>
</dbReference>
<dbReference type="CDD" id="cd07560">
    <property type="entry name" value="Peptidase_S41_CPP"/>
    <property type="match status" value="1"/>
</dbReference>
<dbReference type="SMART" id="SM00228">
    <property type="entry name" value="PDZ"/>
    <property type="match status" value="1"/>
</dbReference>
<dbReference type="Pfam" id="PF17820">
    <property type="entry name" value="PDZ_6"/>
    <property type="match status" value="1"/>
</dbReference>
<dbReference type="EMBL" id="UINC01016655">
    <property type="protein sequence ID" value="SVA69184.1"/>
    <property type="molecule type" value="Genomic_DNA"/>
</dbReference>
<accession>A0A381XWM5</accession>
<evidence type="ECO:0000256" key="4">
    <source>
        <dbReference type="ARBA" id="ARBA00022825"/>
    </source>
</evidence>
<gene>
    <name evidence="6" type="ORF">METZ01_LOCUS122038</name>
</gene>
<dbReference type="InterPro" id="IPR029045">
    <property type="entry name" value="ClpP/crotonase-like_dom_sf"/>
</dbReference>
<feature type="domain" description="PDZ" evidence="5">
    <location>
        <begin position="91"/>
        <end position="175"/>
    </location>
</feature>
<keyword evidence="3" id="KW-0378">Hydrolase</keyword>
<dbReference type="NCBIfam" id="TIGR00225">
    <property type="entry name" value="prc"/>
    <property type="match status" value="1"/>
</dbReference>
<evidence type="ECO:0000256" key="1">
    <source>
        <dbReference type="ARBA" id="ARBA00009179"/>
    </source>
</evidence>
<dbReference type="GO" id="GO:0006508">
    <property type="term" value="P:proteolysis"/>
    <property type="evidence" value="ECO:0007669"/>
    <property type="project" value="UniProtKB-KW"/>
</dbReference>
<dbReference type="InterPro" id="IPR005151">
    <property type="entry name" value="Tail-specific_protease"/>
</dbReference>
<evidence type="ECO:0000313" key="6">
    <source>
        <dbReference type="EMBL" id="SVA69184.1"/>
    </source>
</evidence>
<dbReference type="GO" id="GO:0007165">
    <property type="term" value="P:signal transduction"/>
    <property type="evidence" value="ECO:0007669"/>
    <property type="project" value="TreeGrafter"/>
</dbReference>
<comment type="similarity">
    <text evidence="1">Belongs to the peptidase S41A family.</text>
</comment>
<dbReference type="InterPro" id="IPR001478">
    <property type="entry name" value="PDZ"/>
</dbReference>
<dbReference type="SMART" id="SM00245">
    <property type="entry name" value="TSPc"/>
    <property type="match status" value="1"/>
</dbReference>
<dbReference type="CDD" id="cd06782">
    <property type="entry name" value="cpPDZ_CPP-like"/>
    <property type="match status" value="1"/>
</dbReference>
<dbReference type="GO" id="GO:0008236">
    <property type="term" value="F:serine-type peptidase activity"/>
    <property type="evidence" value="ECO:0007669"/>
    <property type="project" value="UniProtKB-KW"/>
</dbReference>
<dbReference type="InterPro" id="IPR055210">
    <property type="entry name" value="CtpA/B_N"/>
</dbReference>
<dbReference type="Gene3D" id="2.30.42.10">
    <property type="match status" value="1"/>
</dbReference>
<dbReference type="InterPro" id="IPR004447">
    <property type="entry name" value="Peptidase_S41A"/>
</dbReference>
<dbReference type="Pfam" id="PF22694">
    <property type="entry name" value="CtpB_N-like"/>
    <property type="match status" value="1"/>
</dbReference>
<dbReference type="Gene3D" id="3.90.226.10">
    <property type="entry name" value="2-enoyl-CoA Hydratase, Chain A, domain 1"/>
    <property type="match status" value="1"/>
</dbReference>
<dbReference type="FunFam" id="2.30.42.10:FF:000063">
    <property type="entry name" value="Peptidase, S41 family"/>
    <property type="match status" value="1"/>
</dbReference>
<dbReference type="SUPFAM" id="SSF50156">
    <property type="entry name" value="PDZ domain-like"/>
    <property type="match status" value="1"/>
</dbReference>
<evidence type="ECO:0000259" key="5">
    <source>
        <dbReference type="PROSITE" id="PS50106"/>
    </source>
</evidence>
<dbReference type="GO" id="GO:0004175">
    <property type="term" value="F:endopeptidase activity"/>
    <property type="evidence" value="ECO:0007669"/>
    <property type="project" value="TreeGrafter"/>
</dbReference>
<dbReference type="PANTHER" id="PTHR32060">
    <property type="entry name" value="TAIL-SPECIFIC PROTEASE"/>
    <property type="match status" value="1"/>
</dbReference>
<dbReference type="Pfam" id="PF03572">
    <property type="entry name" value="Peptidase_S41"/>
    <property type="match status" value="1"/>
</dbReference>
<protein>
    <recommendedName>
        <fullName evidence="5">PDZ domain-containing protein</fullName>
    </recommendedName>
</protein>
<dbReference type="Gene3D" id="3.30.750.44">
    <property type="match status" value="1"/>
</dbReference>
<feature type="non-terminal residue" evidence="6">
    <location>
        <position position="390"/>
    </location>
</feature>
<dbReference type="PANTHER" id="PTHR32060:SF30">
    <property type="entry name" value="CARBOXY-TERMINAL PROCESSING PROTEASE CTPA"/>
    <property type="match status" value="1"/>
</dbReference>
<dbReference type="GO" id="GO:0030288">
    <property type="term" value="C:outer membrane-bounded periplasmic space"/>
    <property type="evidence" value="ECO:0007669"/>
    <property type="project" value="TreeGrafter"/>
</dbReference>
<dbReference type="SUPFAM" id="SSF52096">
    <property type="entry name" value="ClpP/crotonase"/>
    <property type="match status" value="1"/>
</dbReference>
<evidence type="ECO:0000256" key="3">
    <source>
        <dbReference type="ARBA" id="ARBA00022801"/>
    </source>
</evidence>
<dbReference type="AlphaFoldDB" id="A0A381XWM5"/>